<accession>A0AAN9JD31</accession>
<evidence type="ECO:0000313" key="2">
    <source>
        <dbReference type="Proteomes" id="UP001359559"/>
    </source>
</evidence>
<comment type="caution">
    <text evidence="1">The sequence shown here is derived from an EMBL/GenBank/DDBJ whole genome shotgun (WGS) entry which is preliminary data.</text>
</comment>
<proteinExistence type="predicted"/>
<keyword evidence="2" id="KW-1185">Reference proteome</keyword>
<dbReference type="Proteomes" id="UP001359559">
    <property type="component" value="Unassembled WGS sequence"/>
</dbReference>
<protein>
    <submittedName>
        <fullName evidence="1">Uncharacterized protein</fullName>
    </submittedName>
</protein>
<evidence type="ECO:0000313" key="1">
    <source>
        <dbReference type="EMBL" id="KAK7295089.1"/>
    </source>
</evidence>
<dbReference type="AlphaFoldDB" id="A0AAN9JD31"/>
<gene>
    <name evidence="1" type="ORF">RJT34_17992</name>
</gene>
<sequence length="78" mass="8784">MHTVLVSFIDSVMQKSCGFLNLDLRFDCAGASGVEFSAFSVEPELVKTKQGYELEVVQDYTCEEFCVNIDNIRPRLPC</sequence>
<organism evidence="1 2">
    <name type="scientific">Clitoria ternatea</name>
    <name type="common">Butterfly pea</name>
    <dbReference type="NCBI Taxonomy" id="43366"/>
    <lineage>
        <taxon>Eukaryota</taxon>
        <taxon>Viridiplantae</taxon>
        <taxon>Streptophyta</taxon>
        <taxon>Embryophyta</taxon>
        <taxon>Tracheophyta</taxon>
        <taxon>Spermatophyta</taxon>
        <taxon>Magnoliopsida</taxon>
        <taxon>eudicotyledons</taxon>
        <taxon>Gunneridae</taxon>
        <taxon>Pentapetalae</taxon>
        <taxon>rosids</taxon>
        <taxon>fabids</taxon>
        <taxon>Fabales</taxon>
        <taxon>Fabaceae</taxon>
        <taxon>Papilionoideae</taxon>
        <taxon>50 kb inversion clade</taxon>
        <taxon>NPAAA clade</taxon>
        <taxon>indigoferoid/millettioid clade</taxon>
        <taxon>Phaseoleae</taxon>
        <taxon>Clitoria</taxon>
    </lineage>
</organism>
<name>A0AAN9JD31_CLITE</name>
<dbReference type="EMBL" id="JAYKXN010000004">
    <property type="protein sequence ID" value="KAK7295089.1"/>
    <property type="molecule type" value="Genomic_DNA"/>
</dbReference>
<reference evidence="1 2" key="1">
    <citation type="submission" date="2024-01" db="EMBL/GenBank/DDBJ databases">
        <title>The genomes of 5 underutilized Papilionoideae crops provide insights into root nodulation and disease resistance.</title>
        <authorList>
            <person name="Yuan L."/>
        </authorList>
    </citation>
    <scope>NUCLEOTIDE SEQUENCE [LARGE SCALE GENOMIC DNA]</scope>
    <source>
        <strain evidence="1">LY-2023</strain>
        <tissue evidence="1">Leaf</tissue>
    </source>
</reference>